<dbReference type="SUPFAM" id="SSF56281">
    <property type="entry name" value="Metallo-hydrolase/oxidoreductase"/>
    <property type="match status" value="1"/>
</dbReference>
<dbReference type="Gene3D" id="3.60.15.10">
    <property type="entry name" value="Ribonuclease Z/Hydroxyacylglutathione hydrolase-like"/>
    <property type="match status" value="1"/>
</dbReference>
<dbReference type="InterPro" id="IPR036866">
    <property type="entry name" value="RibonucZ/Hydroxyglut_hydro"/>
</dbReference>
<gene>
    <name evidence="1" type="ORF">S06H3_32880</name>
</gene>
<organism evidence="1">
    <name type="scientific">marine sediment metagenome</name>
    <dbReference type="NCBI Taxonomy" id="412755"/>
    <lineage>
        <taxon>unclassified sequences</taxon>
        <taxon>metagenomes</taxon>
        <taxon>ecological metagenomes</taxon>
    </lineage>
</organism>
<comment type="caution">
    <text evidence="1">The sequence shown here is derived from an EMBL/GenBank/DDBJ whole genome shotgun (WGS) entry which is preliminary data.</text>
</comment>
<reference evidence="1" key="1">
    <citation type="journal article" date="2014" name="Front. Microbiol.">
        <title>High frequency of phylogenetically diverse reductive dehalogenase-homologous genes in deep subseafloor sedimentary metagenomes.</title>
        <authorList>
            <person name="Kawai M."/>
            <person name="Futagami T."/>
            <person name="Toyoda A."/>
            <person name="Takaki Y."/>
            <person name="Nishi S."/>
            <person name="Hori S."/>
            <person name="Arai W."/>
            <person name="Tsubouchi T."/>
            <person name="Morono Y."/>
            <person name="Uchiyama I."/>
            <person name="Ito T."/>
            <person name="Fujiyama A."/>
            <person name="Inagaki F."/>
            <person name="Takami H."/>
        </authorList>
    </citation>
    <scope>NUCLEOTIDE SEQUENCE</scope>
    <source>
        <strain evidence="1">Expedition CK06-06</strain>
    </source>
</reference>
<accession>X1LHF6</accession>
<evidence type="ECO:0000313" key="1">
    <source>
        <dbReference type="EMBL" id="GAI18777.1"/>
    </source>
</evidence>
<feature type="non-terminal residue" evidence="1">
    <location>
        <position position="1"/>
    </location>
</feature>
<protein>
    <recommendedName>
        <fullName evidence="2">Metallo-beta-lactamase domain-containing protein</fullName>
    </recommendedName>
</protein>
<proteinExistence type="predicted"/>
<sequence>TSDGKALANSLRRFAKLEVERLYPGHGPFAEKGARRHVLEALELVG</sequence>
<dbReference type="AlphaFoldDB" id="X1LHF6"/>
<dbReference type="EMBL" id="BARV01019580">
    <property type="protein sequence ID" value="GAI18777.1"/>
    <property type="molecule type" value="Genomic_DNA"/>
</dbReference>
<name>X1LHF6_9ZZZZ</name>
<evidence type="ECO:0008006" key="2">
    <source>
        <dbReference type="Google" id="ProtNLM"/>
    </source>
</evidence>